<evidence type="ECO:0000256" key="2">
    <source>
        <dbReference type="PROSITE-ProRule" id="PRU00335"/>
    </source>
</evidence>
<evidence type="ECO:0000256" key="1">
    <source>
        <dbReference type="ARBA" id="ARBA00023125"/>
    </source>
</evidence>
<proteinExistence type="predicted"/>
<organism evidence="4 5">
    <name type="scientific">Clostridium paraputrificum</name>
    <dbReference type="NCBI Taxonomy" id="29363"/>
    <lineage>
        <taxon>Bacteria</taxon>
        <taxon>Bacillati</taxon>
        <taxon>Bacillota</taxon>
        <taxon>Clostridia</taxon>
        <taxon>Eubacteriales</taxon>
        <taxon>Clostridiaceae</taxon>
        <taxon>Clostridium</taxon>
    </lineage>
</organism>
<dbReference type="PRINTS" id="PR00455">
    <property type="entry name" value="HTHTETR"/>
</dbReference>
<keyword evidence="1 2" id="KW-0238">DNA-binding</keyword>
<dbReference type="eggNOG" id="COG1309">
    <property type="taxonomic scope" value="Bacteria"/>
</dbReference>
<feature type="DNA-binding region" description="H-T-H motif" evidence="2">
    <location>
        <begin position="28"/>
        <end position="47"/>
    </location>
</feature>
<dbReference type="InterPro" id="IPR001647">
    <property type="entry name" value="HTH_TetR"/>
</dbReference>
<dbReference type="SUPFAM" id="SSF46689">
    <property type="entry name" value="Homeodomain-like"/>
    <property type="match status" value="1"/>
</dbReference>
<dbReference type="GeneID" id="42777136"/>
<dbReference type="GO" id="GO:0003677">
    <property type="term" value="F:DNA binding"/>
    <property type="evidence" value="ECO:0007669"/>
    <property type="project" value="UniProtKB-UniRule"/>
</dbReference>
<dbReference type="PROSITE" id="PS50977">
    <property type="entry name" value="HTH_TETR_2"/>
    <property type="match status" value="1"/>
</dbReference>
<dbReference type="Proteomes" id="UP000092714">
    <property type="component" value="Unassembled WGS sequence"/>
</dbReference>
<feature type="domain" description="HTH tetR-type" evidence="3">
    <location>
        <begin position="5"/>
        <end position="65"/>
    </location>
</feature>
<dbReference type="InterPro" id="IPR009057">
    <property type="entry name" value="Homeodomain-like_sf"/>
</dbReference>
<dbReference type="EMBL" id="MAPZ01000031">
    <property type="protein sequence ID" value="OBY09518.1"/>
    <property type="molecule type" value="Genomic_DNA"/>
</dbReference>
<dbReference type="RefSeq" id="WP_027099287.1">
    <property type="nucleotide sequence ID" value="NZ_CABHIH010000001.1"/>
</dbReference>
<evidence type="ECO:0000313" key="5">
    <source>
        <dbReference type="Proteomes" id="UP000092714"/>
    </source>
</evidence>
<dbReference type="OrthoDB" id="9789566at2"/>
<keyword evidence="5" id="KW-1185">Reference proteome</keyword>
<name>A0A174H6P7_9CLOT</name>
<protein>
    <submittedName>
        <fullName evidence="4">TetR family transcriptional regulator</fullName>
    </submittedName>
</protein>
<accession>A0A174H6P7</accession>
<sequence>MRELKGIEERILDRALYLFGKNGSSNVPIRAISKEAGVNVSAINYYFGSKDEMVKNVQAFYIENVVSAYSELDNEELSDEEKLILCANEIMEYALRYPGIFVMQKEAAASYEYDEIAKKIIDVTESMNKKLDEILKRVVKGSRNEFSYIKMIFLSSIIYPTTDFSTADLNNQLITNKEGRIKYIKYILSILR</sequence>
<comment type="caution">
    <text evidence="4">The sequence shown here is derived from an EMBL/GenBank/DDBJ whole genome shotgun (WGS) entry which is preliminary data.</text>
</comment>
<gene>
    <name evidence="4" type="ORF">CP373A1_15565</name>
</gene>
<evidence type="ECO:0000259" key="3">
    <source>
        <dbReference type="PROSITE" id="PS50977"/>
    </source>
</evidence>
<dbReference type="AlphaFoldDB" id="A0A174H6P7"/>
<dbReference type="Gene3D" id="1.10.357.10">
    <property type="entry name" value="Tetracycline Repressor, domain 2"/>
    <property type="match status" value="1"/>
</dbReference>
<reference evidence="4 5" key="1">
    <citation type="submission" date="2016-06" db="EMBL/GenBank/DDBJ databases">
        <authorList>
            <person name="Kjaerup R.B."/>
            <person name="Dalgaard T.S."/>
            <person name="Juul-Madsen H.R."/>
        </authorList>
    </citation>
    <scope>NUCLEOTIDE SEQUENCE [LARGE SCALE GENOMIC DNA]</scope>
    <source>
        <strain evidence="4 5">373-A1</strain>
    </source>
</reference>
<evidence type="ECO:0000313" key="4">
    <source>
        <dbReference type="EMBL" id="OBY09518.1"/>
    </source>
</evidence>
<dbReference type="Pfam" id="PF00440">
    <property type="entry name" value="TetR_N"/>
    <property type="match status" value="1"/>
</dbReference>